<feature type="site" description="Important for enzyme activity" evidence="6">
    <location>
        <position position="332"/>
    </location>
</feature>
<feature type="region of interest" description="Disordered" evidence="8">
    <location>
        <begin position="1"/>
        <end position="97"/>
    </location>
</feature>
<accession>A0A6A5QZS6</accession>
<organism evidence="10 11">
    <name type="scientific">Ampelomyces quisqualis</name>
    <name type="common">Powdery mildew agent</name>
    <dbReference type="NCBI Taxonomy" id="50730"/>
    <lineage>
        <taxon>Eukaryota</taxon>
        <taxon>Fungi</taxon>
        <taxon>Dikarya</taxon>
        <taxon>Ascomycota</taxon>
        <taxon>Pezizomycotina</taxon>
        <taxon>Dothideomycetes</taxon>
        <taxon>Pleosporomycetidae</taxon>
        <taxon>Pleosporales</taxon>
        <taxon>Pleosporineae</taxon>
        <taxon>Phaeosphaeriaceae</taxon>
        <taxon>Ampelomyces</taxon>
    </lineage>
</organism>
<feature type="region of interest" description="Disordered" evidence="8">
    <location>
        <begin position="267"/>
        <end position="307"/>
    </location>
</feature>
<keyword evidence="11" id="KW-1185">Reference proteome</keyword>
<gene>
    <name evidence="10" type="ORF">BDU57DRAFT_508594</name>
</gene>
<dbReference type="EMBL" id="ML979132">
    <property type="protein sequence ID" value="KAF1920340.1"/>
    <property type="molecule type" value="Genomic_DNA"/>
</dbReference>
<dbReference type="OrthoDB" id="1924260at2759"/>
<dbReference type="PROSITE" id="PS52048">
    <property type="entry name" value="UCH_DOMAIN"/>
    <property type="match status" value="1"/>
</dbReference>
<dbReference type="GO" id="GO:0005737">
    <property type="term" value="C:cytoplasm"/>
    <property type="evidence" value="ECO:0007669"/>
    <property type="project" value="TreeGrafter"/>
</dbReference>
<sequence length="518" mass="57059">MRQTCAEEENAPKPAEPANKQAETKNPAANGTDAVPSADHQERTAELHISSGLPSPTPGTLQPESPSSKKRAREEPSAGEESITKKTKEDATELPDRNSKTLIPEYLVNKETWQGFCEIESEPAYFSAILRDVGVQDVTVREVFAMTPDLLDMLPQPIYGLILLFRYREFGNEDQATDCPRDVWFANQLPGQNSCGTLAMINILMNNPDVEVGEHLTQFKDFTNDMTPFQRGEAFASFDFVKKIHNSFAKKMDLLENDKNLSYKAKRAQRLKDASSTTTKENATGTGTGTRSRPRRPSADSAASADSAESFQQNGHHFIAFVPVGTEVWKLDGMDAQPTCIGTFHPDTGETWLSAASDTIATLMAAGDDDYGVVALTQSPLSSLRKKAALTLNTITHVEAHLDATNPTWRDLLDHDDAAALPSPRMLGVEPLLKLHPVPATLQLQISSETLLDSLTRRAMLVHQVYDSAACIMEEIGTEAAEEEKARQRRFDSGPAIKVWLEMLAGNGWLEANLKRFM</sequence>
<feature type="domain" description="UCH catalytic" evidence="9">
    <location>
        <begin position="115"/>
        <end position="378"/>
    </location>
</feature>
<dbReference type="InterPro" id="IPR036959">
    <property type="entry name" value="Peptidase_C12_UCH_sf"/>
</dbReference>
<dbReference type="InterPro" id="IPR038765">
    <property type="entry name" value="Papain-like_cys_pep_sf"/>
</dbReference>
<feature type="site" description="Transition state stabilizer" evidence="6">
    <location>
        <position position="188"/>
    </location>
</feature>
<evidence type="ECO:0000256" key="2">
    <source>
        <dbReference type="ARBA" id="ARBA00022670"/>
    </source>
</evidence>
<evidence type="ECO:0000313" key="10">
    <source>
        <dbReference type="EMBL" id="KAF1920340.1"/>
    </source>
</evidence>
<dbReference type="GO" id="GO:0006511">
    <property type="term" value="P:ubiquitin-dependent protein catabolic process"/>
    <property type="evidence" value="ECO:0007669"/>
    <property type="project" value="UniProtKB-UniRule"/>
</dbReference>
<keyword evidence="5 6" id="KW-0788">Thiol protease</keyword>
<evidence type="ECO:0000256" key="1">
    <source>
        <dbReference type="ARBA" id="ARBA00000707"/>
    </source>
</evidence>
<dbReference type="Gene3D" id="3.40.532.10">
    <property type="entry name" value="Peptidase C12, ubiquitin carboxyl-terminal hydrolase"/>
    <property type="match status" value="1"/>
</dbReference>
<proteinExistence type="inferred from homology"/>
<evidence type="ECO:0000313" key="11">
    <source>
        <dbReference type="Proteomes" id="UP000800096"/>
    </source>
</evidence>
<dbReference type="InterPro" id="IPR001578">
    <property type="entry name" value="Peptidase_C12_UCH"/>
</dbReference>
<feature type="compositionally biased region" description="Polar residues" evidence="8">
    <location>
        <begin position="52"/>
        <end position="66"/>
    </location>
</feature>
<evidence type="ECO:0000256" key="7">
    <source>
        <dbReference type="RuleBase" id="RU361215"/>
    </source>
</evidence>
<evidence type="ECO:0000256" key="3">
    <source>
        <dbReference type="ARBA" id="ARBA00022786"/>
    </source>
</evidence>
<feature type="compositionally biased region" description="Low complexity" evidence="8">
    <location>
        <begin position="12"/>
        <end position="21"/>
    </location>
</feature>
<evidence type="ECO:0000259" key="9">
    <source>
        <dbReference type="PROSITE" id="PS52048"/>
    </source>
</evidence>
<comment type="similarity">
    <text evidence="6 7">Belongs to the peptidase C12 family.</text>
</comment>
<dbReference type="GO" id="GO:0004843">
    <property type="term" value="F:cysteine-type deubiquitinase activity"/>
    <property type="evidence" value="ECO:0007669"/>
    <property type="project" value="UniProtKB-UniRule"/>
</dbReference>
<dbReference type="AlphaFoldDB" id="A0A6A5QZS6"/>
<dbReference type="SUPFAM" id="SSF54001">
    <property type="entry name" value="Cysteine proteinases"/>
    <property type="match status" value="1"/>
</dbReference>
<dbReference type="Proteomes" id="UP000800096">
    <property type="component" value="Unassembled WGS sequence"/>
</dbReference>
<protein>
    <recommendedName>
        <fullName evidence="7">Ubiquitin carboxyl-terminal hydrolase</fullName>
        <ecNumber evidence="7">3.4.19.12</ecNumber>
    </recommendedName>
</protein>
<evidence type="ECO:0000256" key="5">
    <source>
        <dbReference type="ARBA" id="ARBA00022807"/>
    </source>
</evidence>
<keyword evidence="2 6" id="KW-0645">Protease</keyword>
<evidence type="ECO:0000256" key="4">
    <source>
        <dbReference type="ARBA" id="ARBA00022801"/>
    </source>
</evidence>
<feature type="compositionally biased region" description="Basic and acidic residues" evidence="8">
    <location>
        <begin position="72"/>
        <end position="97"/>
    </location>
</feature>
<feature type="active site" description="Nucleophile" evidence="6">
    <location>
        <position position="195"/>
    </location>
</feature>
<keyword evidence="3 6" id="KW-0833">Ubl conjugation pathway</keyword>
<dbReference type="PANTHER" id="PTHR10589">
    <property type="entry name" value="UBIQUITIN CARBOXYL-TERMINAL HYDROLASE"/>
    <property type="match status" value="1"/>
</dbReference>
<dbReference type="PRINTS" id="PR00707">
    <property type="entry name" value="UBCTHYDRLASE"/>
</dbReference>
<evidence type="ECO:0000256" key="8">
    <source>
        <dbReference type="SAM" id="MobiDB-lite"/>
    </source>
</evidence>
<reference evidence="10" key="1">
    <citation type="journal article" date="2020" name="Stud. Mycol.">
        <title>101 Dothideomycetes genomes: a test case for predicting lifestyles and emergence of pathogens.</title>
        <authorList>
            <person name="Haridas S."/>
            <person name="Albert R."/>
            <person name="Binder M."/>
            <person name="Bloem J."/>
            <person name="Labutti K."/>
            <person name="Salamov A."/>
            <person name="Andreopoulos B."/>
            <person name="Baker S."/>
            <person name="Barry K."/>
            <person name="Bills G."/>
            <person name="Bluhm B."/>
            <person name="Cannon C."/>
            <person name="Castanera R."/>
            <person name="Culley D."/>
            <person name="Daum C."/>
            <person name="Ezra D."/>
            <person name="Gonzalez J."/>
            <person name="Henrissat B."/>
            <person name="Kuo A."/>
            <person name="Liang C."/>
            <person name="Lipzen A."/>
            <person name="Lutzoni F."/>
            <person name="Magnuson J."/>
            <person name="Mondo S."/>
            <person name="Nolan M."/>
            <person name="Ohm R."/>
            <person name="Pangilinan J."/>
            <person name="Park H.-J."/>
            <person name="Ramirez L."/>
            <person name="Alfaro M."/>
            <person name="Sun H."/>
            <person name="Tritt A."/>
            <person name="Yoshinaga Y."/>
            <person name="Zwiers L.-H."/>
            <person name="Turgeon B."/>
            <person name="Goodwin S."/>
            <person name="Spatafora J."/>
            <person name="Crous P."/>
            <person name="Grigoriev I."/>
        </authorList>
    </citation>
    <scope>NUCLEOTIDE SEQUENCE</scope>
    <source>
        <strain evidence="10">HMLAC05119</strain>
    </source>
</reference>
<feature type="active site" description="Proton donor" evidence="6">
    <location>
        <position position="317"/>
    </location>
</feature>
<comment type="catalytic activity">
    <reaction evidence="1 6 7">
        <text>Thiol-dependent hydrolysis of ester, thioester, amide, peptide and isopeptide bonds formed by the C-terminal Gly of ubiquitin (a 76-residue protein attached to proteins as an intracellular targeting signal).</text>
        <dbReference type="EC" id="3.4.19.12"/>
    </reaction>
</comment>
<name>A0A6A5QZS6_AMPQU</name>
<dbReference type="EC" id="3.4.19.12" evidence="7"/>
<feature type="compositionally biased region" description="Low complexity" evidence="8">
    <location>
        <begin position="277"/>
        <end position="291"/>
    </location>
</feature>
<keyword evidence="4 6" id="KW-0378">Hydrolase</keyword>
<dbReference type="PANTHER" id="PTHR10589:SF29">
    <property type="entry name" value="UBIQUITIN CARBOXYL-TERMINAL HYDROLASE"/>
    <property type="match status" value="1"/>
</dbReference>
<dbReference type="Pfam" id="PF01088">
    <property type="entry name" value="Peptidase_C12"/>
    <property type="match status" value="1"/>
</dbReference>
<evidence type="ECO:0000256" key="6">
    <source>
        <dbReference type="PROSITE-ProRule" id="PRU01393"/>
    </source>
</evidence>
<dbReference type="GO" id="GO:0016579">
    <property type="term" value="P:protein deubiquitination"/>
    <property type="evidence" value="ECO:0007669"/>
    <property type="project" value="TreeGrafter"/>
</dbReference>